<keyword evidence="2" id="KW-1185">Reference proteome</keyword>
<dbReference type="EMBL" id="JBBHLL010000008">
    <property type="protein sequence ID" value="KAK7832986.1"/>
    <property type="molecule type" value="Genomic_DNA"/>
</dbReference>
<sequence>VPTKKDIFNTCSVLCTHNSTPVWYTQNIECNSGEGELDTRDLEIYNTSWCISSSCERETKEGATDLKSEPMSRL</sequence>
<proteinExistence type="predicted"/>
<comment type="caution">
    <text evidence="1">The sequence shown here is derived from an EMBL/GenBank/DDBJ whole genome shotgun (WGS) entry which is preliminary data.</text>
</comment>
<protein>
    <submittedName>
        <fullName evidence="1">Uncharacterized protein</fullName>
    </submittedName>
</protein>
<feature type="non-terminal residue" evidence="1">
    <location>
        <position position="1"/>
    </location>
</feature>
<name>A0AAW0K3U1_MYOGA</name>
<gene>
    <name evidence="1" type="ORF">U0070_012142</name>
</gene>
<dbReference type="AlphaFoldDB" id="A0AAW0K3U1"/>
<evidence type="ECO:0000313" key="2">
    <source>
        <dbReference type="Proteomes" id="UP001488838"/>
    </source>
</evidence>
<reference evidence="1 2" key="1">
    <citation type="journal article" date="2023" name="bioRxiv">
        <title>Conserved and derived expression patterns and positive selection on dental genes reveal complex evolutionary context of ever-growing rodent molars.</title>
        <authorList>
            <person name="Calamari Z.T."/>
            <person name="Song A."/>
            <person name="Cohen E."/>
            <person name="Akter M."/>
            <person name="Roy R.D."/>
            <person name="Hallikas O."/>
            <person name="Christensen M.M."/>
            <person name="Li P."/>
            <person name="Marangoni P."/>
            <person name="Jernvall J."/>
            <person name="Klein O.D."/>
        </authorList>
    </citation>
    <scope>NUCLEOTIDE SEQUENCE [LARGE SCALE GENOMIC DNA]</scope>
    <source>
        <strain evidence="1">V071</strain>
    </source>
</reference>
<dbReference type="Proteomes" id="UP001488838">
    <property type="component" value="Unassembled WGS sequence"/>
</dbReference>
<organism evidence="1 2">
    <name type="scientific">Myodes glareolus</name>
    <name type="common">Bank vole</name>
    <name type="synonym">Clethrionomys glareolus</name>
    <dbReference type="NCBI Taxonomy" id="447135"/>
    <lineage>
        <taxon>Eukaryota</taxon>
        <taxon>Metazoa</taxon>
        <taxon>Chordata</taxon>
        <taxon>Craniata</taxon>
        <taxon>Vertebrata</taxon>
        <taxon>Euteleostomi</taxon>
        <taxon>Mammalia</taxon>
        <taxon>Eutheria</taxon>
        <taxon>Euarchontoglires</taxon>
        <taxon>Glires</taxon>
        <taxon>Rodentia</taxon>
        <taxon>Myomorpha</taxon>
        <taxon>Muroidea</taxon>
        <taxon>Cricetidae</taxon>
        <taxon>Arvicolinae</taxon>
        <taxon>Myodes</taxon>
    </lineage>
</organism>
<evidence type="ECO:0000313" key="1">
    <source>
        <dbReference type="EMBL" id="KAK7832986.1"/>
    </source>
</evidence>
<accession>A0AAW0K3U1</accession>